<protein>
    <recommendedName>
        <fullName evidence="1">VapC45 PIN like domain-containing protein</fullName>
    </recommendedName>
</protein>
<accession>A0ABN7RIA1</accession>
<name>A0ABN7RIA1_9BACT</name>
<keyword evidence="3" id="KW-1185">Reference proteome</keyword>
<comment type="caution">
    <text evidence="2">The sequence shown here is derived from an EMBL/GenBank/DDBJ whole genome shotgun (WGS) entry which is preliminary data.</text>
</comment>
<dbReference type="Pfam" id="PF18478">
    <property type="entry name" value="PIN_10"/>
    <property type="match status" value="1"/>
</dbReference>
<sequence>MIKIYIDENISPHIATGLNTLQSPLNDGFEVLSLESAFGRGVPDEEWLPKIGQQNAMIITQDLNIHRNRRQRELLEKYGVGVFFLTPPSKSGYEYWEMVEQIVKRWRDIKKLSKQKRPFAFRCTSRSTAFETW</sequence>
<evidence type="ECO:0000259" key="1">
    <source>
        <dbReference type="Pfam" id="PF18478"/>
    </source>
</evidence>
<evidence type="ECO:0000313" key="2">
    <source>
        <dbReference type="EMBL" id="CAG5073132.1"/>
    </source>
</evidence>
<dbReference type="Proteomes" id="UP000679725">
    <property type="component" value="Unassembled WGS sequence"/>
</dbReference>
<proteinExistence type="predicted"/>
<dbReference type="RefSeq" id="WP_215235907.1">
    <property type="nucleotide sequence ID" value="NZ_CAJRAU010000008.1"/>
</dbReference>
<evidence type="ECO:0000313" key="3">
    <source>
        <dbReference type="Proteomes" id="UP000679725"/>
    </source>
</evidence>
<feature type="domain" description="VapC45 PIN like" evidence="1">
    <location>
        <begin position="3"/>
        <end position="86"/>
    </location>
</feature>
<organism evidence="2 3">
    <name type="scientific">Dyadobacter linearis</name>
    <dbReference type="NCBI Taxonomy" id="2823330"/>
    <lineage>
        <taxon>Bacteria</taxon>
        <taxon>Pseudomonadati</taxon>
        <taxon>Bacteroidota</taxon>
        <taxon>Cytophagia</taxon>
        <taxon>Cytophagales</taxon>
        <taxon>Spirosomataceae</taxon>
        <taxon>Dyadobacter</taxon>
    </lineage>
</organism>
<dbReference type="EMBL" id="CAJRAU010000008">
    <property type="protein sequence ID" value="CAG5073132.1"/>
    <property type="molecule type" value="Genomic_DNA"/>
</dbReference>
<dbReference type="InterPro" id="IPR041375">
    <property type="entry name" value="VapC45_PIN-like"/>
</dbReference>
<gene>
    <name evidence="2" type="ORF">DYBT9623_04636</name>
</gene>
<reference evidence="2 3" key="1">
    <citation type="submission" date="2021-04" db="EMBL/GenBank/DDBJ databases">
        <authorList>
            <person name="Rodrigo-Torres L."/>
            <person name="Arahal R. D."/>
            <person name="Lucena T."/>
        </authorList>
    </citation>
    <scope>NUCLEOTIDE SEQUENCE [LARGE SCALE GENOMIC DNA]</scope>
    <source>
        <strain evidence="2 3">CECT 9623</strain>
    </source>
</reference>